<evidence type="ECO:0000313" key="3">
    <source>
        <dbReference type="Proteomes" id="UP001162483"/>
    </source>
</evidence>
<evidence type="ECO:0000256" key="1">
    <source>
        <dbReference type="SAM" id="MobiDB-lite"/>
    </source>
</evidence>
<keyword evidence="3" id="KW-1185">Reference proteome</keyword>
<gene>
    <name evidence="2" type="ORF">SPARVUS_LOCUS9689635</name>
</gene>
<feature type="region of interest" description="Disordered" evidence="1">
    <location>
        <begin position="1"/>
        <end position="21"/>
    </location>
</feature>
<reference evidence="2" key="1">
    <citation type="submission" date="2023-05" db="EMBL/GenBank/DDBJ databases">
        <authorList>
            <person name="Stuckert A."/>
        </authorList>
    </citation>
    <scope>NUCLEOTIDE SEQUENCE</scope>
</reference>
<sequence>MPGDPCPLSSRDDPMSDPVPAVIRVDSEPTALPDERGAQLVEPNDLMPGETRCPLSSQTIQCLTRVPAVMPVDSEPTVMPGDSVPVAPPGGPGARRSAWGPETCRFA</sequence>
<protein>
    <submittedName>
        <fullName evidence="2">Uncharacterized protein</fullName>
    </submittedName>
</protein>
<dbReference type="EMBL" id="CATNWA010015379">
    <property type="protein sequence ID" value="CAI9582667.1"/>
    <property type="molecule type" value="Genomic_DNA"/>
</dbReference>
<feature type="region of interest" description="Disordered" evidence="1">
    <location>
        <begin position="74"/>
        <end position="107"/>
    </location>
</feature>
<name>A0ABN9EGY2_9NEOB</name>
<organism evidence="2 3">
    <name type="scientific">Staurois parvus</name>
    <dbReference type="NCBI Taxonomy" id="386267"/>
    <lineage>
        <taxon>Eukaryota</taxon>
        <taxon>Metazoa</taxon>
        <taxon>Chordata</taxon>
        <taxon>Craniata</taxon>
        <taxon>Vertebrata</taxon>
        <taxon>Euteleostomi</taxon>
        <taxon>Amphibia</taxon>
        <taxon>Batrachia</taxon>
        <taxon>Anura</taxon>
        <taxon>Neobatrachia</taxon>
        <taxon>Ranoidea</taxon>
        <taxon>Ranidae</taxon>
        <taxon>Staurois</taxon>
    </lineage>
</organism>
<evidence type="ECO:0000313" key="2">
    <source>
        <dbReference type="EMBL" id="CAI9582667.1"/>
    </source>
</evidence>
<proteinExistence type="predicted"/>
<comment type="caution">
    <text evidence="2">The sequence shown here is derived from an EMBL/GenBank/DDBJ whole genome shotgun (WGS) entry which is preliminary data.</text>
</comment>
<accession>A0ABN9EGY2</accession>
<dbReference type="Proteomes" id="UP001162483">
    <property type="component" value="Unassembled WGS sequence"/>
</dbReference>